<gene>
    <name evidence="2" type="ordered locus">BATR1942_17360</name>
</gene>
<organism evidence="2 3">
    <name type="scientific">Bacillus atrophaeus (strain 1942)</name>
    <dbReference type="NCBI Taxonomy" id="720555"/>
    <lineage>
        <taxon>Bacteria</taxon>
        <taxon>Bacillati</taxon>
        <taxon>Bacillota</taxon>
        <taxon>Bacilli</taxon>
        <taxon>Bacillales</taxon>
        <taxon>Bacillaceae</taxon>
        <taxon>Bacillus</taxon>
    </lineage>
</organism>
<feature type="compositionally biased region" description="Gly residues" evidence="1">
    <location>
        <begin position="48"/>
        <end position="66"/>
    </location>
</feature>
<reference evidence="2 3" key="1">
    <citation type="journal article" date="2011" name="Front. Microbiol.">
        <title>Genomic signatures of strain selection and enhancement in Bacillus atrophaeus var. globigii, a historical biowarfare simulant.</title>
        <authorList>
            <person name="Gibbons H.S."/>
            <person name="Broomall S.M."/>
            <person name="McNew L.A."/>
            <person name="Daligault H."/>
            <person name="Chapman C."/>
            <person name="Bruce D."/>
            <person name="Karavis M."/>
            <person name="Krepps M."/>
            <person name="McGregor P.A."/>
            <person name="Hong C."/>
            <person name="Park K.H."/>
            <person name="Akmal A."/>
            <person name="Feldman A."/>
            <person name="Lin J.S."/>
            <person name="Chang W.E."/>
            <person name="Higgs B.W."/>
            <person name="Demirev P."/>
            <person name="Lindquist J."/>
            <person name="Liem A."/>
            <person name="Fochler E."/>
            <person name="Read T.D."/>
            <person name="Tapia R."/>
            <person name="Johnson S."/>
            <person name="Bishop-Lilly K.A."/>
            <person name="Detter C."/>
            <person name="Han C."/>
            <person name="Sozhamannan S."/>
            <person name="Rosenzweig C.N."/>
            <person name="Skowronski E.W."/>
        </authorList>
    </citation>
    <scope>NUCLEOTIDE SEQUENCE [LARGE SCALE GENOMIC DNA]</scope>
    <source>
        <strain evidence="2 3">1942</strain>
    </source>
</reference>
<sequence>MIYIIISSLLISYIIYCLVNPKPSKTKTRRADNGFWDTSSGYTHHSGCDGGGFSSDSGCDGGGGCD</sequence>
<accession>A0ABN3ZEY3</accession>
<evidence type="ECO:0000256" key="1">
    <source>
        <dbReference type="SAM" id="MobiDB-lite"/>
    </source>
</evidence>
<dbReference type="Proteomes" id="UP000006867">
    <property type="component" value="Chromosome"/>
</dbReference>
<dbReference type="RefSeq" id="WP_003326324.1">
    <property type="nucleotide sequence ID" value="NC_014639.1"/>
</dbReference>
<evidence type="ECO:0000313" key="2">
    <source>
        <dbReference type="EMBL" id="ADP34389.1"/>
    </source>
</evidence>
<name>A0ABN3ZEY3_BACA1</name>
<feature type="region of interest" description="Disordered" evidence="1">
    <location>
        <begin position="43"/>
        <end position="66"/>
    </location>
</feature>
<protein>
    <submittedName>
        <fullName evidence="2">Uncharacterized protein</fullName>
    </submittedName>
</protein>
<dbReference type="EMBL" id="CP002207">
    <property type="protein sequence ID" value="ADP34389.1"/>
    <property type="molecule type" value="Genomic_DNA"/>
</dbReference>
<proteinExistence type="predicted"/>
<evidence type="ECO:0000313" key="3">
    <source>
        <dbReference type="Proteomes" id="UP000006867"/>
    </source>
</evidence>
<keyword evidence="3" id="KW-1185">Reference proteome</keyword>